<sequence length="112" mass="12469">MSQVQDPALGLVELHKVCVGPCLKPVLAPLDGISSLQCVSRTTQFGVIGKLDSPIPMNPIRRQQPSCRVGHPSVGIATEPCIDRLYTSVTFRVPADNREDRRKDYLHPRFLY</sequence>
<accession>A0A2I0TSV4</accession>
<keyword evidence="2" id="KW-1185">Reference proteome</keyword>
<gene>
    <name evidence="1" type="ORF">llap_12818</name>
</gene>
<evidence type="ECO:0000313" key="2">
    <source>
        <dbReference type="Proteomes" id="UP000233556"/>
    </source>
</evidence>
<organism evidence="1 2">
    <name type="scientific">Limosa lapponica baueri</name>
    <dbReference type="NCBI Taxonomy" id="1758121"/>
    <lineage>
        <taxon>Eukaryota</taxon>
        <taxon>Metazoa</taxon>
        <taxon>Chordata</taxon>
        <taxon>Craniata</taxon>
        <taxon>Vertebrata</taxon>
        <taxon>Euteleostomi</taxon>
        <taxon>Archelosauria</taxon>
        <taxon>Archosauria</taxon>
        <taxon>Dinosauria</taxon>
        <taxon>Saurischia</taxon>
        <taxon>Theropoda</taxon>
        <taxon>Coelurosauria</taxon>
        <taxon>Aves</taxon>
        <taxon>Neognathae</taxon>
        <taxon>Neoaves</taxon>
        <taxon>Charadriiformes</taxon>
        <taxon>Scolopacidae</taxon>
        <taxon>Limosa</taxon>
    </lineage>
</organism>
<evidence type="ECO:0000313" key="1">
    <source>
        <dbReference type="EMBL" id="PKU36878.1"/>
    </source>
</evidence>
<name>A0A2I0TSV4_LIMLA</name>
<dbReference type="Proteomes" id="UP000233556">
    <property type="component" value="Unassembled WGS sequence"/>
</dbReference>
<reference evidence="2" key="1">
    <citation type="submission" date="2017-11" db="EMBL/GenBank/DDBJ databases">
        <authorList>
            <person name="Lima N.C."/>
            <person name="Parody-Merino A.M."/>
            <person name="Battley P.F."/>
            <person name="Fidler A.E."/>
            <person name="Prosdocimi F."/>
        </authorList>
    </citation>
    <scope>NUCLEOTIDE SEQUENCE [LARGE SCALE GENOMIC DNA]</scope>
</reference>
<dbReference type="OrthoDB" id="9400965at2759"/>
<proteinExistence type="predicted"/>
<dbReference type="AlphaFoldDB" id="A0A2I0TSV4"/>
<protein>
    <submittedName>
        <fullName evidence="1">Uncharacterized protein</fullName>
    </submittedName>
</protein>
<dbReference type="EMBL" id="KZ507419">
    <property type="protein sequence ID" value="PKU36878.1"/>
    <property type="molecule type" value="Genomic_DNA"/>
</dbReference>
<reference evidence="2" key="2">
    <citation type="submission" date="2017-12" db="EMBL/GenBank/DDBJ databases">
        <title>Genome sequence of the Bar-tailed Godwit (Limosa lapponica baueri).</title>
        <authorList>
            <person name="Lima N.C.B."/>
            <person name="Parody-Merino A.M."/>
            <person name="Battley P.F."/>
            <person name="Fidler A.E."/>
            <person name="Prosdocimi F."/>
        </authorList>
    </citation>
    <scope>NUCLEOTIDE SEQUENCE [LARGE SCALE GENOMIC DNA]</scope>
</reference>